<sequence length="128" mass="14866">MLCIDLKTKIQGLDCAAAIEMPPKIHTLLSLELGVDFCDLRYFEGLPIVFISSGEPNILNSDQYKMRVKYNEILGIYKEKYREYINFINNKNKFVNVDFRAGALLSELTRLSDRLVRIENQIKKITNF</sequence>
<dbReference type="EMBL" id="AAYLMQ010000033">
    <property type="protein sequence ID" value="EGY2378213.1"/>
    <property type="molecule type" value="Genomic_DNA"/>
</dbReference>
<proteinExistence type="predicted"/>
<evidence type="ECO:0000313" key="1">
    <source>
        <dbReference type="EMBL" id="EGY2378213.1"/>
    </source>
</evidence>
<dbReference type="AlphaFoldDB" id="A0A9P2P3J1"/>
<name>A0A9P2P3J1_ACIBA</name>
<protein>
    <submittedName>
        <fullName evidence="1">Uncharacterized protein</fullName>
    </submittedName>
</protein>
<comment type="caution">
    <text evidence="1">The sequence shown here is derived from an EMBL/GenBank/DDBJ whole genome shotgun (WGS) entry which is preliminary data.</text>
</comment>
<gene>
    <name evidence="1" type="ORF">JHZ39_002618</name>
</gene>
<accession>A0A9P2P3J1</accession>
<reference evidence="1" key="1">
    <citation type="submission" date="2020-12" db="EMBL/GenBank/DDBJ databases">
        <authorList>
            <consortium name="Clinical and Environmental Microbiology Branch: Whole genome sequencing antimicrobial resistance pathogens in the healthcare setting"/>
        </authorList>
    </citation>
    <scope>NUCLEOTIDE SEQUENCE</scope>
    <source>
        <strain evidence="1">2018HL-00813</strain>
    </source>
</reference>
<organism evidence="1">
    <name type="scientific">Acinetobacter baumannii</name>
    <dbReference type="NCBI Taxonomy" id="470"/>
    <lineage>
        <taxon>Bacteria</taxon>
        <taxon>Pseudomonadati</taxon>
        <taxon>Pseudomonadota</taxon>
        <taxon>Gammaproteobacteria</taxon>
        <taxon>Moraxellales</taxon>
        <taxon>Moraxellaceae</taxon>
        <taxon>Acinetobacter</taxon>
        <taxon>Acinetobacter calcoaceticus/baumannii complex</taxon>
    </lineage>
</organism>